<dbReference type="InterPro" id="IPR050925">
    <property type="entry name" value="Rhomboid_protease_S54"/>
</dbReference>
<dbReference type="PANTHER" id="PTHR43731">
    <property type="entry name" value="RHOMBOID PROTEASE"/>
    <property type="match status" value="1"/>
</dbReference>
<evidence type="ECO:0000256" key="3">
    <source>
        <dbReference type="ARBA" id="ARBA00022692"/>
    </source>
</evidence>
<feature type="transmembrane region" description="Helical" evidence="7">
    <location>
        <begin position="118"/>
        <end position="137"/>
    </location>
</feature>
<evidence type="ECO:0000256" key="5">
    <source>
        <dbReference type="ARBA" id="ARBA00022989"/>
    </source>
</evidence>
<dbReference type="GO" id="GO:0006508">
    <property type="term" value="P:proteolysis"/>
    <property type="evidence" value="ECO:0007669"/>
    <property type="project" value="UniProtKB-KW"/>
</dbReference>
<keyword evidence="4 9" id="KW-0378">Hydrolase</keyword>
<dbReference type="SUPFAM" id="SSF144091">
    <property type="entry name" value="Rhomboid-like"/>
    <property type="match status" value="1"/>
</dbReference>
<comment type="caution">
    <text evidence="9">The sequence shown here is derived from an EMBL/GenBank/DDBJ whole genome shotgun (WGS) entry which is preliminary data.</text>
</comment>
<feature type="transmembrane region" description="Helical" evidence="7">
    <location>
        <begin position="92"/>
        <end position="112"/>
    </location>
</feature>
<dbReference type="Proteomes" id="UP001160625">
    <property type="component" value="Unassembled WGS sequence"/>
</dbReference>
<dbReference type="Pfam" id="PF01694">
    <property type="entry name" value="Rhomboid"/>
    <property type="match status" value="1"/>
</dbReference>
<dbReference type="PANTHER" id="PTHR43731:SF14">
    <property type="entry name" value="PRESENILIN-ASSOCIATED RHOMBOID-LIKE PROTEIN, MITOCHONDRIAL"/>
    <property type="match status" value="1"/>
</dbReference>
<evidence type="ECO:0000256" key="4">
    <source>
        <dbReference type="ARBA" id="ARBA00022801"/>
    </source>
</evidence>
<dbReference type="InterPro" id="IPR035952">
    <property type="entry name" value="Rhomboid-like_sf"/>
</dbReference>
<name>A0ABT6MX67_9SPHN</name>
<protein>
    <submittedName>
        <fullName evidence="9">Rhomboid family intramembrane serine protease</fullName>
        <ecNumber evidence="9">3.4.21.-</ecNumber>
    </submittedName>
</protein>
<evidence type="ECO:0000256" key="6">
    <source>
        <dbReference type="ARBA" id="ARBA00023136"/>
    </source>
</evidence>
<accession>A0ABT6MX67</accession>
<dbReference type="RefSeq" id="WP_281042944.1">
    <property type="nucleotide sequence ID" value="NZ_JARYGZ010000001.1"/>
</dbReference>
<feature type="transmembrane region" description="Helical" evidence="7">
    <location>
        <begin position="63"/>
        <end position="85"/>
    </location>
</feature>
<evidence type="ECO:0000256" key="2">
    <source>
        <dbReference type="ARBA" id="ARBA00009045"/>
    </source>
</evidence>
<evidence type="ECO:0000259" key="8">
    <source>
        <dbReference type="Pfam" id="PF01694"/>
    </source>
</evidence>
<proteinExistence type="inferred from homology"/>
<dbReference type="Gene3D" id="1.20.1540.10">
    <property type="entry name" value="Rhomboid-like"/>
    <property type="match status" value="1"/>
</dbReference>
<keyword evidence="9" id="KW-0645">Protease</keyword>
<keyword evidence="10" id="KW-1185">Reference proteome</keyword>
<reference evidence="9" key="1">
    <citation type="submission" date="2023-04" db="EMBL/GenBank/DDBJ databases">
        <title>Sphingomonas sp. MAHUQ-71 isolated from rice field.</title>
        <authorList>
            <person name="Huq M.A."/>
        </authorList>
    </citation>
    <scope>NUCLEOTIDE SEQUENCE</scope>
    <source>
        <strain evidence="9">MAHUQ-71</strain>
    </source>
</reference>
<feature type="domain" description="Peptidase S54 rhomboid" evidence="8">
    <location>
        <begin position="57"/>
        <end position="205"/>
    </location>
</feature>
<sequence length="213" mass="21986">MRLPPARATIAIAAVTALAWVAAVLAGQTDRIAMLAGFIPARVGSLQVEGAAPVWLTPLSCTLIHAGIWHIAFNLLMIVFCGRLVEASVGPGGVIVTYLIGAYVSCAAQYAVAPHSGIPMVGASGAGSALIGAYALLYSRRRAVGWGPFSGQFLQILWLAAAWIGIQLLMNFASGEVPGTPDGALIAAPAHVGGFLAGLALARPLLLFRYRDA</sequence>
<evidence type="ECO:0000256" key="7">
    <source>
        <dbReference type="SAM" id="Phobius"/>
    </source>
</evidence>
<gene>
    <name evidence="9" type="ORF">QGN17_02525</name>
</gene>
<feature type="transmembrane region" description="Helical" evidence="7">
    <location>
        <begin position="190"/>
        <end position="208"/>
    </location>
</feature>
<organism evidence="9 10">
    <name type="scientific">Sphingomonas oryzagri</name>
    <dbReference type="NCBI Taxonomy" id="3042314"/>
    <lineage>
        <taxon>Bacteria</taxon>
        <taxon>Pseudomonadati</taxon>
        <taxon>Pseudomonadota</taxon>
        <taxon>Alphaproteobacteria</taxon>
        <taxon>Sphingomonadales</taxon>
        <taxon>Sphingomonadaceae</taxon>
        <taxon>Sphingomonas</taxon>
    </lineage>
</organism>
<keyword evidence="6 7" id="KW-0472">Membrane</keyword>
<comment type="subcellular location">
    <subcellularLocation>
        <location evidence="1">Membrane</location>
        <topology evidence="1">Multi-pass membrane protein</topology>
    </subcellularLocation>
</comment>
<dbReference type="EMBL" id="JARYGZ010000001">
    <property type="protein sequence ID" value="MDH7637597.1"/>
    <property type="molecule type" value="Genomic_DNA"/>
</dbReference>
<comment type="similarity">
    <text evidence="2">Belongs to the peptidase S54 family.</text>
</comment>
<feature type="transmembrane region" description="Helical" evidence="7">
    <location>
        <begin position="149"/>
        <end position="170"/>
    </location>
</feature>
<evidence type="ECO:0000313" key="10">
    <source>
        <dbReference type="Proteomes" id="UP001160625"/>
    </source>
</evidence>
<dbReference type="EC" id="3.4.21.-" evidence="9"/>
<evidence type="ECO:0000256" key="1">
    <source>
        <dbReference type="ARBA" id="ARBA00004141"/>
    </source>
</evidence>
<dbReference type="InterPro" id="IPR022764">
    <property type="entry name" value="Peptidase_S54_rhomboid_dom"/>
</dbReference>
<evidence type="ECO:0000313" key="9">
    <source>
        <dbReference type="EMBL" id="MDH7637597.1"/>
    </source>
</evidence>
<dbReference type="GO" id="GO:0008233">
    <property type="term" value="F:peptidase activity"/>
    <property type="evidence" value="ECO:0007669"/>
    <property type="project" value="UniProtKB-KW"/>
</dbReference>
<keyword evidence="3 7" id="KW-0812">Transmembrane</keyword>
<keyword evidence="5 7" id="KW-1133">Transmembrane helix</keyword>